<feature type="region of interest" description="Disordered" evidence="7">
    <location>
        <begin position="312"/>
        <end position="349"/>
    </location>
</feature>
<evidence type="ECO:0000256" key="6">
    <source>
        <dbReference type="ARBA" id="ARBA00049737"/>
    </source>
</evidence>
<dbReference type="PANTHER" id="PTHR31247">
    <property type="entry name" value="TRANSMEMBRANE PROTEIN 198 FAMILY MEMBER"/>
    <property type="match status" value="1"/>
</dbReference>
<gene>
    <name evidence="10" type="primary">Dgri\GH17691</name>
    <name evidence="10" type="ORF">Dgri_GH17691</name>
</gene>
<dbReference type="Pfam" id="PF13886">
    <property type="entry name" value="TM7S3_TM198"/>
    <property type="match status" value="1"/>
</dbReference>
<dbReference type="KEGG" id="dgr:6569235"/>
<dbReference type="HOGENOM" id="CLU_043600_2_0_1"/>
<dbReference type="GO" id="GO:0005886">
    <property type="term" value="C:plasma membrane"/>
    <property type="evidence" value="ECO:0007669"/>
    <property type="project" value="TreeGrafter"/>
</dbReference>
<feature type="transmembrane region" description="Helical" evidence="8">
    <location>
        <begin position="273"/>
        <end position="298"/>
    </location>
</feature>
<evidence type="ECO:0000256" key="2">
    <source>
        <dbReference type="ARBA" id="ARBA00006244"/>
    </source>
</evidence>
<evidence type="ECO:0000259" key="9">
    <source>
        <dbReference type="Pfam" id="PF13886"/>
    </source>
</evidence>
<dbReference type="OrthoDB" id="115781at2759"/>
<evidence type="ECO:0000256" key="5">
    <source>
        <dbReference type="ARBA" id="ARBA00023136"/>
    </source>
</evidence>
<dbReference type="InterPro" id="IPR025256">
    <property type="entry name" value="TM7S3/TM198-like_dom"/>
</dbReference>
<dbReference type="InParanoid" id="B4JWT9"/>
<comment type="subcellular location">
    <subcellularLocation>
        <location evidence="1">Membrane</location>
        <topology evidence="1">Multi-pass membrane protein</topology>
    </subcellularLocation>
</comment>
<proteinExistence type="inferred from homology"/>
<keyword evidence="3 8" id="KW-0812">Transmembrane</keyword>
<dbReference type="InterPro" id="IPR040236">
    <property type="entry name" value="TMEM198"/>
</dbReference>
<feature type="domain" description="TM7S3/TM198-like" evidence="9">
    <location>
        <begin position="103"/>
        <end position="293"/>
    </location>
</feature>
<feature type="transmembrane region" description="Helical" evidence="8">
    <location>
        <begin position="237"/>
        <end position="261"/>
    </location>
</feature>
<accession>B4JWT9</accession>
<evidence type="ECO:0000256" key="8">
    <source>
        <dbReference type="SAM" id="Phobius"/>
    </source>
</evidence>
<feature type="transmembrane region" description="Helical" evidence="8">
    <location>
        <begin position="152"/>
        <end position="169"/>
    </location>
</feature>
<dbReference type="OMA" id="VISQHYI"/>
<feature type="transmembrane region" description="Helical" evidence="8">
    <location>
        <begin position="176"/>
        <end position="198"/>
    </location>
</feature>
<evidence type="ECO:0000256" key="4">
    <source>
        <dbReference type="ARBA" id="ARBA00022989"/>
    </source>
</evidence>
<dbReference type="EMBL" id="CH916376">
    <property type="protein sequence ID" value="EDV95215.1"/>
    <property type="molecule type" value="Genomic_DNA"/>
</dbReference>
<feature type="transmembrane region" description="Helical" evidence="8">
    <location>
        <begin position="210"/>
        <end position="230"/>
    </location>
</feature>
<evidence type="ECO:0000256" key="3">
    <source>
        <dbReference type="ARBA" id="ARBA00022692"/>
    </source>
</evidence>
<name>B4JWT9_DROGR</name>
<sequence>MSGAGNGSDARDVVAAAGGGAGGVAGKIGIGIGIRVGVGAGAGGMESSALHSLDNYDVAYDGQEHDDTKSVSHLDWPFLIKGILESSQTCSPTSPDTLAALLWAIMAVFGIVYALLGYRCLRAVGFLSGLMVGANAIFILQDFQITWLGKPADSALAIVAGLLGAVLGSTYPVASVLISAFAGALLSGAAMAVCVATMPDNEFGYREIYVAIVGGAVICSVLTLCCVKYVTILTSSIVGTAMIIGSIDFFMHSLETINWILNMKPHPSPPPCYGGLLITAWPVTIVISIMVQCFITAWRVDHRKRIYMRHHQQHPHGPHIAHGQQPAPGNPHVPMRRAQSRTRETREEARQRKFRYLYQVRTARGDIISQNFVSALQKRIQLSGTETPSERSIKTSSNERNTFRSDRTHFTTIHDPELCDKIEIVRDIG</sequence>
<dbReference type="PhylomeDB" id="B4JWT9"/>
<evidence type="ECO:0000256" key="1">
    <source>
        <dbReference type="ARBA" id="ARBA00004141"/>
    </source>
</evidence>
<dbReference type="AlphaFoldDB" id="B4JWT9"/>
<dbReference type="eggNOG" id="ENOG502QS1E">
    <property type="taxonomic scope" value="Eukaryota"/>
</dbReference>
<feature type="transmembrane region" description="Helical" evidence="8">
    <location>
        <begin position="98"/>
        <end position="116"/>
    </location>
</feature>
<reference evidence="10 11" key="1">
    <citation type="journal article" date="2007" name="Nature">
        <title>Evolution of genes and genomes on the Drosophila phylogeny.</title>
        <authorList>
            <consortium name="Drosophila 12 Genomes Consortium"/>
            <person name="Clark A.G."/>
            <person name="Eisen M.B."/>
            <person name="Smith D.R."/>
            <person name="Bergman C.M."/>
            <person name="Oliver B."/>
            <person name="Markow T.A."/>
            <person name="Kaufman T.C."/>
            <person name="Kellis M."/>
            <person name="Gelbart W."/>
            <person name="Iyer V.N."/>
            <person name="Pollard D.A."/>
            <person name="Sackton T.B."/>
            <person name="Larracuente A.M."/>
            <person name="Singh N.D."/>
            <person name="Abad J.P."/>
            <person name="Abt D.N."/>
            <person name="Adryan B."/>
            <person name="Aguade M."/>
            <person name="Akashi H."/>
            <person name="Anderson W.W."/>
            <person name="Aquadro C.F."/>
            <person name="Ardell D.H."/>
            <person name="Arguello R."/>
            <person name="Artieri C.G."/>
            <person name="Barbash D.A."/>
            <person name="Barker D."/>
            <person name="Barsanti P."/>
            <person name="Batterham P."/>
            <person name="Batzoglou S."/>
            <person name="Begun D."/>
            <person name="Bhutkar A."/>
            <person name="Blanco E."/>
            <person name="Bosak S.A."/>
            <person name="Bradley R.K."/>
            <person name="Brand A.D."/>
            <person name="Brent M.R."/>
            <person name="Brooks A.N."/>
            <person name="Brown R.H."/>
            <person name="Butlin R.K."/>
            <person name="Caggese C."/>
            <person name="Calvi B.R."/>
            <person name="Bernardo de Carvalho A."/>
            <person name="Caspi A."/>
            <person name="Castrezana S."/>
            <person name="Celniker S.E."/>
            <person name="Chang J.L."/>
            <person name="Chapple C."/>
            <person name="Chatterji S."/>
            <person name="Chinwalla A."/>
            <person name="Civetta A."/>
            <person name="Clifton S.W."/>
            <person name="Comeron J.M."/>
            <person name="Costello J.C."/>
            <person name="Coyne J.A."/>
            <person name="Daub J."/>
            <person name="David R.G."/>
            <person name="Delcher A.L."/>
            <person name="Delehaunty K."/>
            <person name="Do C.B."/>
            <person name="Ebling H."/>
            <person name="Edwards K."/>
            <person name="Eickbush T."/>
            <person name="Evans J.D."/>
            <person name="Filipski A."/>
            <person name="Findeiss S."/>
            <person name="Freyhult E."/>
            <person name="Fulton L."/>
            <person name="Fulton R."/>
            <person name="Garcia A.C."/>
            <person name="Gardiner A."/>
            <person name="Garfield D.A."/>
            <person name="Garvin B.E."/>
            <person name="Gibson G."/>
            <person name="Gilbert D."/>
            <person name="Gnerre S."/>
            <person name="Godfrey J."/>
            <person name="Good R."/>
            <person name="Gotea V."/>
            <person name="Gravely B."/>
            <person name="Greenberg A.J."/>
            <person name="Griffiths-Jones S."/>
            <person name="Gross S."/>
            <person name="Guigo R."/>
            <person name="Gustafson E.A."/>
            <person name="Haerty W."/>
            <person name="Hahn M.W."/>
            <person name="Halligan D.L."/>
            <person name="Halpern A.L."/>
            <person name="Halter G.M."/>
            <person name="Han M.V."/>
            <person name="Heger A."/>
            <person name="Hillier L."/>
            <person name="Hinrichs A.S."/>
            <person name="Holmes I."/>
            <person name="Hoskins R.A."/>
            <person name="Hubisz M.J."/>
            <person name="Hultmark D."/>
            <person name="Huntley M.A."/>
            <person name="Jaffe D.B."/>
            <person name="Jagadeeshan S."/>
            <person name="Jeck W.R."/>
            <person name="Johnson J."/>
            <person name="Jones C.D."/>
            <person name="Jordan W.C."/>
            <person name="Karpen G.H."/>
            <person name="Kataoka E."/>
            <person name="Keightley P.D."/>
            <person name="Kheradpour P."/>
            <person name="Kirkness E.F."/>
            <person name="Koerich L.B."/>
            <person name="Kristiansen K."/>
            <person name="Kudrna D."/>
            <person name="Kulathinal R.J."/>
            <person name="Kumar S."/>
            <person name="Kwok R."/>
            <person name="Lander E."/>
            <person name="Langley C.H."/>
            <person name="Lapoint R."/>
            <person name="Lazzaro B.P."/>
            <person name="Lee S.J."/>
            <person name="Levesque L."/>
            <person name="Li R."/>
            <person name="Lin C.F."/>
            <person name="Lin M.F."/>
            <person name="Lindblad-Toh K."/>
            <person name="Llopart A."/>
            <person name="Long M."/>
            <person name="Low L."/>
            <person name="Lozovsky E."/>
            <person name="Lu J."/>
            <person name="Luo M."/>
            <person name="Machado C.A."/>
            <person name="Makalowski W."/>
            <person name="Marzo M."/>
            <person name="Matsuda M."/>
            <person name="Matzkin L."/>
            <person name="McAllister B."/>
            <person name="McBride C.S."/>
            <person name="McKernan B."/>
            <person name="McKernan K."/>
            <person name="Mendez-Lago M."/>
            <person name="Minx P."/>
            <person name="Mollenhauer M.U."/>
            <person name="Montooth K."/>
            <person name="Mount S.M."/>
            <person name="Mu X."/>
            <person name="Myers E."/>
            <person name="Negre B."/>
            <person name="Newfeld S."/>
            <person name="Nielsen R."/>
            <person name="Noor M.A."/>
            <person name="O'Grady P."/>
            <person name="Pachter L."/>
            <person name="Papaceit M."/>
            <person name="Parisi M.J."/>
            <person name="Parisi M."/>
            <person name="Parts L."/>
            <person name="Pedersen J.S."/>
            <person name="Pesole G."/>
            <person name="Phillippy A.M."/>
            <person name="Ponting C.P."/>
            <person name="Pop M."/>
            <person name="Porcelli D."/>
            <person name="Powell J.R."/>
            <person name="Prohaska S."/>
            <person name="Pruitt K."/>
            <person name="Puig M."/>
            <person name="Quesneville H."/>
            <person name="Ram K.R."/>
            <person name="Rand D."/>
            <person name="Rasmussen M.D."/>
            <person name="Reed L.K."/>
            <person name="Reenan R."/>
            <person name="Reily A."/>
            <person name="Remington K.A."/>
            <person name="Rieger T.T."/>
            <person name="Ritchie M.G."/>
            <person name="Robin C."/>
            <person name="Rogers Y.H."/>
            <person name="Rohde C."/>
            <person name="Rozas J."/>
            <person name="Rubenfield M.J."/>
            <person name="Ruiz A."/>
            <person name="Russo S."/>
            <person name="Salzberg S.L."/>
            <person name="Sanchez-Gracia A."/>
            <person name="Saranga D.J."/>
            <person name="Sato H."/>
            <person name="Schaeffer S.W."/>
            <person name="Schatz M.C."/>
            <person name="Schlenke T."/>
            <person name="Schwartz R."/>
            <person name="Segarra C."/>
            <person name="Singh R.S."/>
            <person name="Sirot L."/>
            <person name="Sirota M."/>
            <person name="Sisneros N.B."/>
            <person name="Smith C.D."/>
            <person name="Smith T.F."/>
            <person name="Spieth J."/>
            <person name="Stage D.E."/>
            <person name="Stark A."/>
            <person name="Stephan W."/>
            <person name="Strausberg R.L."/>
            <person name="Strempel S."/>
            <person name="Sturgill D."/>
            <person name="Sutton G."/>
            <person name="Sutton G.G."/>
            <person name="Tao W."/>
            <person name="Teichmann S."/>
            <person name="Tobari Y.N."/>
            <person name="Tomimura Y."/>
            <person name="Tsolas J.M."/>
            <person name="Valente V.L."/>
            <person name="Venter E."/>
            <person name="Venter J.C."/>
            <person name="Vicario S."/>
            <person name="Vieira F.G."/>
            <person name="Vilella A.J."/>
            <person name="Villasante A."/>
            <person name="Walenz B."/>
            <person name="Wang J."/>
            <person name="Wasserman M."/>
            <person name="Watts T."/>
            <person name="Wilson D."/>
            <person name="Wilson R.K."/>
            <person name="Wing R.A."/>
            <person name="Wolfner M.F."/>
            <person name="Wong A."/>
            <person name="Wong G.K."/>
            <person name="Wu C.I."/>
            <person name="Wu G."/>
            <person name="Yamamoto D."/>
            <person name="Yang H.P."/>
            <person name="Yang S.P."/>
            <person name="Yorke J.A."/>
            <person name="Yoshida K."/>
            <person name="Zdobnov E."/>
            <person name="Zhang P."/>
            <person name="Zhang Y."/>
            <person name="Zimin A.V."/>
            <person name="Baldwin J."/>
            <person name="Abdouelleil A."/>
            <person name="Abdulkadir J."/>
            <person name="Abebe A."/>
            <person name="Abera B."/>
            <person name="Abreu J."/>
            <person name="Acer S.C."/>
            <person name="Aftuck L."/>
            <person name="Alexander A."/>
            <person name="An P."/>
            <person name="Anderson E."/>
            <person name="Anderson S."/>
            <person name="Arachi H."/>
            <person name="Azer M."/>
            <person name="Bachantsang P."/>
            <person name="Barry A."/>
            <person name="Bayul T."/>
            <person name="Berlin A."/>
            <person name="Bessette D."/>
            <person name="Bloom T."/>
            <person name="Blye J."/>
            <person name="Boguslavskiy L."/>
            <person name="Bonnet C."/>
            <person name="Boukhgalter B."/>
            <person name="Bourzgui I."/>
            <person name="Brown A."/>
            <person name="Cahill P."/>
            <person name="Channer S."/>
            <person name="Cheshatsang Y."/>
            <person name="Chuda L."/>
            <person name="Citroen M."/>
            <person name="Collymore A."/>
            <person name="Cooke P."/>
            <person name="Costello M."/>
            <person name="D'Aco K."/>
            <person name="Daza R."/>
            <person name="De Haan G."/>
            <person name="DeGray S."/>
            <person name="DeMaso C."/>
            <person name="Dhargay N."/>
            <person name="Dooley K."/>
            <person name="Dooley E."/>
            <person name="Doricent M."/>
            <person name="Dorje P."/>
            <person name="Dorjee K."/>
            <person name="Dupes A."/>
            <person name="Elong R."/>
            <person name="Falk J."/>
            <person name="Farina A."/>
            <person name="Faro S."/>
            <person name="Ferguson D."/>
            <person name="Fisher S."/>
            <person name="Foley C.D."/>
            <person name="Franke A."/>
            <person name="Friedrich D."/>
            <person name="Gadbois L."/>
            <person name="Gearin G."/>
            <person name="Gearin C.R."/>
            <person name="Giannoukos G."/>
            <person name="Goode T."/>
            <person name="Graham J."/>
            <person name="Grandbois E."/>
            <person name="Grewal S."/>
            <person name="Gyaltsen K."/>
            <person name="Hafez N."/>
            <person name="Hagos B."/>
            <person name="Hall J."/>
            <person name="Henson C."/>
            <person name="Hollinger A."/>
            <person name="Honan T."/>
            <person name="Huard M.D."/>
            <person name="Hughes L."/>
            <person name="Hurhula B."/>
            <person name="Husby M.E."/>
            <person name="Kamat A."/>
            <person name="Kanga B."/>
            <person name="Kashin S."/>
            <person name="Khazanovich D."/>
            <person name="Kisner P."/>
            <person name="Lance K."/>
            <person name="Lara M."/>
            <person name="Lee W."/>
            <person name="Lennon N."/>
            <person name="Letendre F."/>
            <person name="LeVine R."/>
            <person name="Lipovsky A."/>
            <person name="Liu X."/>
            <person name="Liu J."/>
            <person name="Liu S."/>
            <person name="Lokyitsang T."/>
            <person name="Lokyitsang Y."/>
            <person name="Lubonja R."/>
            <person name="Lui A."/>
            <person name="MacDonald P."/>
            <person name="Magnisalis V."/>
            <person name="Maru K."/>
            <person name="Matthews C."/>
            <person name="McCusker W."/>
            <person name="McDonough S."/>
            <person name="Mehta T."/>
            <person name="Meldrim J."/>
            <person name="Meneus L."/>
            <person name="Mihai O."/>
            <person name="Mihalev A."/>
            <person name="Mihova T."/>
            <person name="Mittelman R."/>
            <person name="Mlenga V."/>
            <person name="Montmayeur A."/>
            <person name="Mulrain L."/>
            <person name="Navidi A."/>
            <person name="Naylor J."/>
            <person name="Negash T."/>
            <person name="Nguyen T."/>
            <person name="Nguyen N."/>
            <person name="Nicol R."/>
            <person name="Norbu C."/>
            <person name="Norbu N."/>
            <person name="Novod N."/>
            <person name="O'Neill B."/>
            <person name="Osman S."/>
            <person name="Markiewicz E."/>
            <person name="Oyono O.L."/>
            <person name="Patti C."/>
            <person name="Phunkhang P."/>
            <person name="Pierre F."/>
            <person name="Priest M."/>
            <person name="Raghuraman S."/>
            <person name="Rege F."/>
            <person name="Reyes R."/>
            <person name="Rise C."/>
            <person name="Rogov P."/>
            <person name="Ross K."/>
            <person name="Ryan E."/>
            <person name="Settipalli S."/>
            <person name="Shea T."/>
            <person name="Sherpa N."/>
            <person name="Shi L."/>
            <person name="Shih D."/>
            <person name="Sparrow T."/>
            <person name="Spaulding J."/>
            <person name="Stalker J."/>
            <person name="Stange-Thomann N."/>
            <person name="Stavropoulos S."/>
            <person name="Stone C."/>
            <person name="Strader C."/>
            <person name="Tesfaye S."/>
            <person name="Thomson T."/>
            <person name="Thoulutsang Y."/>
            <person name="Thoulutsang D."/>
            <person name="Topham K."/>
            <person name="Topping I."/>
            <person name="Tsamla T."/>
            <person name="Vassiliev H."/>
            <person name="Vo A."/>
            <person name="Wangchuk T."/>
            <person name="Wangdi T."/>
            <person name="Weiand M."/>
            <person name="Wilkinson J."/>
            <person name="Wilson A."/>
            <person name="Yadav S."/>
            <person name="Young G."/>
            <person name="Yu Q."/>
            <person name="Zembek L."/>
            <person name="Zhong D."/>
            <person name="Zimmer A."/>
            <person name="Zwirko Z."/>
            <person name="Jaffe D.B."/>
            <person name="Alvarez P."/>
            <person name="Brockman W."/>
            <person name="Butler J."/>
            <person name="Chin C."/>
            <person name="Gnerre S."/>
            <person name="Grabherr M."/>
            <person name="Kleber M."/>
            <person name="Mauceli E."/>
            <person name="MacCallum I."/>
        </authorList>
    </citation>
    <scope>NUCLEOTIDE SEQUENCE [LARGE SCALE GENOMIC DNA]</scope>
    <source>
        <strain evidence="11">Tucson 15287-2541.00</strain>
    </source>
</reference>
<dbReference type="PANTHER" id="PTHR31247:SF5">
    <property type="entry name" value="DUF4203 DOMAIN-CONTAINING PROTEIN"/>
    <property type="match status" value="1"/>
</dbReference>
<dbReference type="FunCoup" id="B4JWT9">
    <property type="interactions" value="144"/>
</dbReference>
<organism evidence="11">
    <name type="scientific">Drosophila grimshawi</name>
    <name type="common">Hawaiian fruit fly</name>
    <name type="synonym">Idiomyia grimshawi</name>
    <dbReference type="NCBI Taxonomy" id="7222"/>
    <lineage>
        <taxon>Eukaryota</taxon>
        <taxon>Metazoa</taxon>
        <taxon>Ecdysozoa</taxon>
        <taxon>Arthropoda</taxon>
        <taxon>Hexapoda</taxon>
        <taxon>Insecta</taxon>
        <taxon>Pterygota</taxon>
        <taxon>Neoptera</taxon>
        <taxon>Endopterygota</taxon>
        <taxon>Diptera</taxon>
        <taxon>Brachycera</taxon>
        <taxon>Muscomorpha</taxon>
        <taxon>Ephydroidea</taxon>
        <taxon>Drosophilidae</taxon>
        <taxon>Drosophila</taxon>
        <taxon>Hawaiian Drosophila</taxon>
    </lineage>
</organism>
<evidence type="ECO:0000256" key="7">
    <source>
        <dbReference type="SAM" id="MobiDB-lite"/>
    </source>
</evidence>
<evidence type="ECO:0000313" key="10">
    <source>
        <dbReference type="EMBL" id="EDV95215.1"/>
    </source>
</evidence>
<keyword evidence="4 8" id="KW-1133">Transmembrane helix</keyword>
<feature type="region of interest" description="Disordered" evidence="7">
    <location>
        <begin position="384"/>
        <end position="403"/>
    </location>
</feature>
<evidence type="ECO:0000313" key="11">
    <source>
        <dbReference type="Proteomes" id="UP000001070"/>
    </source>
</evidence>
<feature type="transmembrane region" description="Helical" evidence="8">
    <location>
        <begin position="123"/>
        <end position="140"/>
    </location>
</feature>
<keyword evidence="5 8" id="KW-0472">Membrane</keyword>
<dbReference type="STRING" id="7222.B4JWT9"/>
<dbReference type="Proteomes" id="UP000001070">
    <property type="component" value="Unassembled WGS sequence"/>
</dbReference>
<keyword evidence="11" id="KW-1185">Reference proteome</keyword>
<protein>
    <recommendedName>
        <fullName evidence="6">Transmembrane protein 198</fullName>
    </recommendedName>
</protein>
<comment type="similarity">
    <text evidence="2">Belongs to the TMEM198 family.</text>
</comment>